<keyword evidence="2" id="KW-0342">GTP-binding</keyword>
<dbReference type="SMART" id="SM00174">
    <property type="entry name" value="RHO"/>
    <property type="match status" value="1"/>
</dbReference>
<reference evidence="4" key="1">
    <citation type="journal article" date="2020" name="Phytopathology">
        <title>Genome sequence of the chestnut blight fungus Cryphonectria parasitica EP155: A fundamental resource for an archetypical invasive plant pathogen.</title>
        <authorList>
            <person name="Crouch J.A."/>
            <person name="Dawe A."/>
            <person name="Aerts A."/>
            <person name="Barry K."/>
            <person name="Churchill A.C.L."/>
            <person name="Grimwood J."/>
            <person name="Hillman B."/>
            <person name="Milgroom M.G."/>
            <person name="Pangilinan J."/>
            <person name="Smith M."/>
            <person name="Salamov A."/>
            <person name="Schmutz J."/>
            <person name="Yadav J."/>
            <person name="Grigoriev I.V."/>
            <person name="Nuss D."/>
        </authorList>
    </citation>
    <scope>NUCLEOTIDE SEQUENCE</scope>
    <source>
        <strain evidence="4">EP155</strain>
    </source>
</reference>
<dbReference type="GO" id="GO:0003924">
    <property type="term" value="F:GTPase activity"/>
    <property type="evidence" value="ECO:0007669"/>
    <property type="project" value="InterPro"/>
</dbReference>
<name>A0A9P4XU92_CRYP1</name>
<dbReference type="PRINTS" id="PR00449">
    <property type="entry name" value="RASTRNSFRMNG"/>
</dbReference>
<dbReference type="PROSITE" id="PS51420">
    <property type="entry name" value="RHO"/>
    <property type="match status" value="1"/>
</dbReference>
<dbReference type="PROSITE" id="PS51419">
    <property type="entry name" value="RAB"/>
    <property type="match status" value="1"/>
</dbReference>
<evidence type="ECO:0000313" key="5">
    <source>
        <dbReference type="Proteomes" id="UP000803844"/>
    </source>
</evidence>
<accession>A0A9P4XU92</accession>
<dbReference type="EMBL" id="MU032352">
    <property type="protein sequence ID" value="KAF3760946.1"/>
    <property type="molecule type" value="Genomic_DNA"/>
</dbReference>
<dbReference type="CDD" id="cd00876">
    <property type="entry name" value="Ras"/>
    <property type="match status" value="1"/>
</dbReference>
<dbReference type="PANTHER" id="PTHR24070">
    <property type="entry name" value="RAS, DI-RAS, AND RHEB FAMILY MEMBERS OF SMALL GTPASE SUPERFAMILY"/>
    <property type="match status" value="1"/>
</dbReference>
<feature type="region of interest" description="Disordered" evidence="3">
    <location>
        <begin position="194"/>
        <end position="216"/>
    </location>
</feature>
<sequence>MALSPGAGKITDKIAMLGEGGVGKTSLTVNLTKHVFSETYDPTLEDSYRRQCVIDGIPSHLEILDTAGQEEYGALREQWIRQNELFVIVFDVTRRSSFEAAERLFEEVIQTKRKLDETRRHPGDRHPDDLPFAPSLVVLVGNKCDLDTRREVGTLEGSSLAKKLGCGFVETSAKLGTNVEEAFFSVVRADRRRKREVTDEEQRQRNEELAGMGIKTPKPGKMKFLKKFNSFLHRE</sequence>
<comment type="caution">
    <text evidence="4">The sequence shown here is derived from an EMBL/GenBank/DDBJ whole genome shotgun (WGS) entry which is preliminary data.</text>
</comment>
<dbReference type="SMART" id="SM00175">
    <property type="entry name" value="RAB"/>
    <property type="match status" value="1"/>
</dbReference>
<gene>
    <name evidence="4" type="ORF">M406DRAFT_358409</name>
</gene>
<dbReference type="RefSeq" id="XP_040771925.1">
    <property type="nucleotide sequence ID" value="XM_040923884.1"/>
</dbReference>
<proteinExistence type="predicted"/>
<dbReference type="GO" id="GO:0007165">
    <property type="term" value="P:signal transduction"/>
    <property type="evidence" value="ECO:0007669"/>
    <property type="project" value="InterPro"/>
</dbReference>
<dbReference type="GO" id="GO:0016020">
    <property type="term" value="C:membrane"/>
    <property type="evidence" value="ECO:0007669"/>
    <property type="project" value="InterPro"/>
</dbReference>
<dbReference type="Gene3D" id="3.40.50.300">
    <property type="entry name" value="P-loop containing nucleotide triphosphate hydrolases"/>
    <property type="match status" value="1"/>
</dbReference>
<dbReference type="InterPro" id="IPR005225">
    <property type="entry name" value="Small_GTP-bd"/>
</dbReference>
<dbReference type="GeneID" id="63841013"/>
<dbReference type="SUPFAM" id="SSF52540">
    <property type="entry name" value="P-loop containing nucleoside triphosphate hydrolases"/>
    <property type="match status" value="1"/>
</dbReference>
<dbReference type="Proteomes" id="UP000803844">
    <property type="component" value="Unassembled WGS sequence"/>
</dbReference>
<organism evidence="4 5">
    <name type="scientific">Cryphonectria parasitica (strain ATCC 38755 / EP155)</name>
    <dbReference type="NCBI Taxonomy" id="660469"/>
    <lineage>
        <taxon>Eukaryota</taxon>
        <taxon>Fungi</taxon>
        <taxon>Dikarya</taxon>
        <taxon>Ascomycota</taxon>
        <taxon>Pezizomycotina</taxon>
        <taxon>Sordariomycetes</taxon>
        <taxon>Sordariomycetidae</taxon>
        <taxon>Diaporthales</taxon>
        <taxon>Cryphonectriaceae</taxon>
        <taxon>Cryphonectria-Endothia species complex</taxon>
        <taxon>Cryphonectria</taxon>
    </lineage>
</organism>
<dbReference type="SMART" id="SM00173">
    <property type="entry name" value="RAS"/>
    <property type="match status" value="1"/>
</dbReference>
<feature type="compositionally biased region" description="Basic and acidic residues" evidence="3">
    <location>
        <begin position="196"/>
        <end position="208"/>
    </location>
</feature>
<protein>
    <submittedName>
        <fullName evidence="4">Uncharacterized protein</fullName>
    </submittedName>
</protein>
<dbReference type="PROSITE" id="PS51421">
    <property type="entry name" value="RAS"/>
    <property type="match status" value="1"/>
</dbReference>
<dbReference type="AlphaFoldDB" id="A0A9P4XU92"/>
<evidence type="ECO:0000256" key="2">
    <source>
        <dbReference type="ARBA" id="ARBA00023134"/>
    </source>
</evidence>
<dbReference type="InterPro" id="IPR020849">
    <property type="entry name" value="Small_GTPase_Ras-type"/>
</dbReference>
<keyword evidence="1" id="KW-0547">Nucleotide-binding</keyword>
<evidence type="ECO:0000256" key="1">
    <source>
        <dbReference type="ARBA" id="ARBA00022741"/>
    </source>
</evidence>
<dbReference type="InterPro" id="IPR001806">
    <property type="entry name" value="Small_GTPase"/>
</dbReference>
<keyword evidence="5" id="KW-1185">Reference proteome</keyword>
<dbReference type="Pfam" id="PF00071">
    <property type="entry name" value="Ras"/>
    <property type="match status" value="1"/>
</dbReference>
<evidence type="ECO:0000313" key="4">
    <source>
        <dbReference type="EMBL" id="KAF3760946.1"/>
    </source>
</evidence>
<evidence type="ECO:0000256" key="3">
    <source>
        <dbReference type="SAM" id="MobiDB-lite"/>
    </source>
</evidence>
<dbReference type="GO" id="GO:0005525">
    <property type="term" value="F:GTP binding"/>
    <property type="evidence" value="ECO:0007669"/>
    <property type="project" value="UniProtKB-KW"/>
</dbReference>
<dbReference type="InterPro" id="IPR027417">
    <property type="entry name" value="P-loop_NTPase"/>
</dbReference>
<dbReference type="NCBIfam" id="TIGR00231">
    <property type="entry name" value="small_GTP"/>
    <property type="match status" value="1"/>
</dbReference>
<dbReference type="OrthoDB" id="5976022at2759"/>